<feature type="domain" description="Sushi" evidence="3">
    <location>
        <begin position="80"/>
        <end position="134"/>
    </location>
</feature>
<dbReference type="EMBL" id="JASPKZ010008452">
    <property type="protein sequence ID" value="KAJ9579390.1"/>
    <property type="molecule type" value="Genomic_DNA"/>
</dbReference>
<evidence type="ECO:0000313" key="4">
    <source>
        <dbReference type="EMBL" id="KAJ9579390.1"/>
    </source>
</evidence>
<dbReference type="Gene3D" id="2.60.120.260">
    <property type="entry name" value="Galactose-binding domain-like"/>
    <property type="match status" value="1"/>
</dbReference>
<sequence>MFADTYQEFTIFIIQLLSKSEALYKPCATFKGRFQNPRILFTCNEGQGHRGRYVYIRDDRRDQDYFGLCEVEVFAYRDESICGEPEEPVAGHVVVGADASAIYSCDAGYKLLAEPNRTCERDGHWTGHAPQCEGNLGYF</sequence>
<evidence type="ECO:0000313" key="5">
    <source>
        <dbReference type="Proteomes" id="UP001233999"/>
    </source>
</evidence>
<name>A0AAD7ZFI4_DIPPU</name>
<reference evidence="4" key="2">
    <citation type="submission" date="2023-05" db="EMBL/GenBank/DDBJ databases">
        <authorList>
            <person name="Fouks B."/>
        </authorList>
    </citation>
    <scope>NUCLEOTIDE SEQUENCE</scope>
    <source>
        <strain evidence="4">Stay&amp;Tobe</strain>
        <tissue evidence="4">Testes</tissue>
    </source>
</reference>
<comment type="caution">
    <text evidence="2">Lacks conserved residue(s) required for the propagation of feature annotation.</text>
</comment>
<protein>
    <recommendedName>
        <fullName evidence="3">Sushi domain-containing protein</fullName>
    </recommendedName>
</protein>
<keyword evidence="2" id="KW-0768">Sushi</keyword>
<dbReference type="CDD" id="cd00033">
    <property type="entry name" value="CCP"/>
    <property type="match status" value="1"/>
</dbReference>
<dbReference type="InterPro" id="IPR000436">
    <property type="entry name" value="Sushi_SCR_CCP_dom"/>
</dbReference>
<dbReference type="Pfam" id="PF00084">
    <property type="entry name" value="Sushi"/>
    <property type="match status" value="1"/>
</dbReference>
<dbReference type="InterPro" id="IPR035976">
    <property type="entry name" value="Sushi/SCR/CCP_sf"/>
</dbReference>
<proteinExistence type="predicted"/>
<keyword evidence="5" id="KW-1185">Reference proteome</keyword>
<feature type="disulfide bond" evidence="2">
    <location>
        <begin position="105"/>
        <end position="132"/>
    </location>
</feature>
<evidence type="ECO:0000256" key="2">
    <source>
        <dbReference type="PROSITE-ProRule" id="PRU00302"/>
    </source>
</evidence>
<dbReference type="Gene3D" id="2.10.70.10">
    <property type="entry name" value="Complement Module, domain 1"/>
    <property type="match status" value="1"/>
</dbReference>
<dbReference type="SUPFAM" id="SSF57535">
    <property type="entry name" value="Complement control module/SCR domain"/>
    <property type="match status" value="1"/>
</dbReference>
<comment type="caution">
    <text evidence="4">The sequence shown here is derived from an EMBL/GenBank/DDBJ whole genome shotgun (WGS) entry which is preliminary data.</text>
</comment>
<keyword evidence="1 2" id="KW-1015">Disulfide bond</keyword>
<dbReference type="Proteomes" id="UP001233999">
    <property type="component" value="Unassembled WGS sequence"/>
</dbReference>
<dbReference type="SMART" id="SM00032">
    <property type="entry name" value="CCP"/>
    <property type="match status" value="1"/>
</dbReference>
<accession>A0AAD7ZFI4</accession>
<organism evidence="4 5">
    <name type="scientific">Diploptera punctata</name>
    <name type="common">Pacific beetle cockroach</name>
    <dbReference type="NCBI Taxonomy" id="6984"/>
    <lineage>
        <taxon>Eukaryota</taxon>
        <taxon>Metazoa</taxon>
        <taxon>Ecdysozoa</taxon>
        <taxon>Arthropoda</taxon>
        <taxon>Hexapoda</taxon>
        <taxon>Insecta</taxon>
        <taxon>Pterygota</taxon>
        <taxon>Neoptera</taxon>
        <taxon>Polyneoptera</taxon>
        <taxon>Dictyoptera</taxon>
        <taxon>Blattodea</taxon>
        <taxon>Blaberoidea</taxon>
        <taxon>Blaberidae</taxon>
        <taxon>Diplopterinae</taxon>
        <taxon>Diploptera</taxon>
    </lineage>
</organism>
<dbReference type="AlphaFoldDB" id="A0AAD7ZFI4"/>
<evidence type="ECO:0000256" key="1">
    <source>
        <dbReference type="ARBA" id="ARBA00023157"/>
    </source>
</evidence>
<reference evidence="4" key="1">
    <citation type="journal article" date="2023" name="IScience">
        <title>Live-bearing cockroach genome reveals convergent evolutionary mechanisms linked to viviparity in insects and beyond.</title>
        <authorList>
            <person name="Fouks B."/>
            <person name="Harrison M.C."/>
            <person name="Mikhailova A.A."/>
            <person name="Marchal E."/>
            <person name="English S."/>
            <person name="Carruthers M."/>
            <person name="Jennings E.C."/>
            <person name="Chiamaka E.L."/>
            <person name="Frigard R.A."/>
            <person name="Pippel M."/>
            <person name="Attardo G.M."/>
            <person name="Benoit J.B."/>
            <person name="Bornberg-Bauer E."/>
            <person name="Tobe S.S."/>
        </authorList>
    </citation>
    <scope>NUCLEOTIDE SEQUENCE</scope>
    <source>
        <strain evidence="4">Stay&amp;Tobe</strain>
    </source>
</reference>
<evidence type="ECO:0000259" key="3">
    <source>
        <dbReference type="PROSITE" id="PS50923"/>
    </source>
</evidence>
<dbReference type="PROSITE" id="PS50923">
    <property type="entry name" value="SUSHI"/>
    <property type="match status" value="1"/>
</dbReference>
<gene>
    <name evidence="4" type="ORF">L9F63_024503</name>
</gene>